<dbReference type="Proteomes" id="UP000000361">
    <property type="component" value="Chromosome 1"/>
</dbReference>
<evidence type="ECO:0000313" key="3">
    <source>
        <dbReference type="Proteomes" id="UP000000361"/>
    </source>
</evidence>
<organism evidence="2 3">
    <name type="scientific">Paracoccus denitrificans (strain Pd 1222)</name>
    <dbReference type="NCBI Taxonomy" id="318586"/>
    <lineage>
        <taxon>Bacteria</taxon>
        <taxon>Pseudomonadati</taxon>
        <taxon>Pseudomonadota</taxon>
        <taxon>Alphaproteobacteria</taxon>
        <taxon>Rhodobacterales</taxon>
        <taxon>Paracoccaceae</taxon>
        <taxon>Paracoccus</taxon>
    </lineage>
</organism>
<dbReference type="SUPFAM" id="SSF48452">
    <property type="entry name" value="TPR-like"/>
    <property type="match status" value="1"/>
</dbReference>
<dbReference type="EnsemblBacteria" id="ABL68209">
    <property type="protein sequence ID" value="ABL68209"/>
    <property type="gene ID" value="Pden_0092"/>
</dbReference>
<feature type="region of interest" description="Disordered" evidence="1">
    <location>
        <begin position="521"/>
        <end position="553"/>
    </location>
</feature>
<feature type="region of interest" description="Disordered" evidence="1">
    <location>
        <begin position="446"/>
        <end position="501"/>
    </location>
</feature>
<gene>
    <name evidence="2" type="ordered locus">Pden_0092</name>
</gene>
<feature type="compositionally biased region" description="Low complexity" evidence="1">
    <location>
        <begin position="478"/>
        <end position="496"/>
    </location>
</feature>
<protein>
    <submittedName>
        <fullName evidence="2">Uncharacterized protein</fullName>
    </submittedName>
</protein>
<dbReference type="EMBL" id="CP000489">
    <property type="protein sequence ID" value="ABL68209.1"/>
    <property type="molecule type" value="Genomic_DNA"/>
</dbReference>
<feature type="compositionally biased region" description="Basic and acidic residues" evidence="1">
    <location>
        <begin position="535"/>
        <end position="553"/>
    </location>
</feature>
<name>A1AY65_PARDP</name>
<sequence>MSTMTASLGRSWTERKWARRLFRGTPFRLARFFMAWGMPAAAIPVLRVPMALYPPAPDLLLMRAQAARRAGRIKQAKALCEALRPTLEMAVLQQNLRQVLAIYVEFEANMVRTSLAAGRYLSGLLCAENRRKLLLEACADLPEQPFIIQIRALCQALDGEYKEAAGRITDLMRERGEHGRKSASKAELALLRETWTVVDRIAFANVDWAGDDVQTESSVLFERAQASETADALVAGKLLHEQLLQSREQEKFLALCQEDFDKAVALNVRLNAIRHMLRVGLRRLPDYTPAHEQARQCLDAITPEIARQMQQVPRQKQLKSAYVNQMVTVLTLARTLRRADLAQRIVQHFVDLSEDPAANPVLWFAAANIANEVADQEQSRIIMDNTGHLPPQTQVHVRDYFRWANLVGAYDEARKFSSTMPANLKRSFGMIQFVDTLPVRQRLRARRQDPRGISYPPLAGAPPAKPSPHDADRRAGIPATHGAGAGQGAPATGSQGRHLHPGAQYQPVAQLSANGVAGLQAAGLGRGAVGRRALAAREDRDRGDRYPERGDLP</sequence>
<dbReference type="AlphaFoldDB" id="A1AY65"/>
<dbReference type="HOGENOM" id="CLU_492462_0_0_5"/>
<dbReference type="STRING" id="318586.Pden_0092"/>
<evidence type="ECO:0000313" key="2">
    <source>
        <dbReference type="EMBL" id="ABL68209.1"/>
    </source>
</evidence>
<dbReference type="KEGG" id="pde:Pden_0092"/>
<reference evidence="3" key="1">
    <citation type="submission" date="2006-12" db="EMBL/GenBank/DDBJ databases">
        <title>Complete sequence of chromosome 1 of Paracoccus denitrificans PD1222.</title>
        <authorList>
            <person name="Copeland A."/>
            <person name="Lucas S."/>
            <person name="Lapidus A."/>
            <person name="Barry K."/>
            <person name="Detter J.C."/>
            <person name="Glavina del Rio T."/>
            <person name="Hammon N."/>
            <person name="Israni S."/>
            <person name="Dalin E."/>
            <person name="Tice H."/>
            <person name="Pitluck S."/>
            <person name="Munk A.C."/>
            <person name="Brettin T."/>
            <person name="Bruce D."/>
            <person name="Han C."/>
            <person name="Tapia R."/>
            <person name="Gilna P."/>
            <person name="Schmutz J."/>
            <person name="Larimer F."/>
            <person name="Land M."/>
            <person name="Hauser L."/>
            <person name="Kyrpides N."/>
            <person name="Lykidis A."/>
            <person name="Spiro S."/>
            <person name="Richardson D.J."/>
            <person name="Moir J.W.B."/>
            <person name="Ferguson S.J."/>
            <person name="van Spanning R.J.M."/>
            <person name="Richardson P."/>
        </authorList>
    </citation>
    <scope>NUCLEOTIDE SEQUENCE [LARGE SCALE GENOMIC DNA]</scope>
    <source>
        <strain evidence="3">Pd 1222</strain>
    </source>
</reference>
<proteinExistence type="predicted"/>
<accession>A1AY65</accession>
<keyword evidence="3" id="KW-1185">Reference proteome</keyword>
<evidence type="ECO:0000256" key="1">
    <source>
        <dbReference type="SAM" id="MobiDB-lite"/>
    </source>
</evidence>
<dbReference type="InterPro" id="IPR011990">
    <property type="entry name" value="TPR-like_helical_dom_sf"/>
</dbReference>